<name>S0FP36_RUMCE</name>
<feature type="transmembrane region" description="Helical" evidence="9">
    <location>
        <begin position="316"/>
        <end position="335"/>
    </location>
</feature>
<keyword evidence="3" id="KW-0597">Phosphoprotein</keyword>
<dbReference type="STRING" id="1195236.CTER_3402"/>
<evidence type="ECO:0000256" key="5">
    <source>
        <dbReference type="ARBA" id="ARBA00022692"/>
    </source>
</evidence>
<dbReference type="Gene3D" id="6.10.340.10">
    <property type="match status" value="1"/>
</dbReference>
<evidence type="ECO:0000256" key="7">
    <source>
        <dbReference type="ARBA" id="ARBA00022989"/>
    </source>
</evidence>
<comment type="caution">
    <text evidence="11">The sequence shown here is derived from an EMBL/GenBank/DDBJ whole genome shotgun (WGS) entry which is preliminary data.</text>
</comment>
<comment type="subcellular location">
    <subcellularLocation>
        <location evidence="1">Cell membrane</location>
        <topology evidence="1">Multi-pass membrane protein</topology>
    </subcellularLocation>
</comment>
<evidence type="ECO:0000256" key="1">
    <source>
        <dbReference type="ARBA" id="ARBA00004651"/>
    </source>
</evidence>
<keyword evidence="2" id="KW-1003">Cell membrane</keyword>
<dbReference type="SUPFAM" id="SSF158472">
    <property type="entry name" value="HAMP domain-like"/>
    <property type="match status" value="1"/>
</dbReference>
<dbReference type="eggNOG" id="COG2972">
    <property type="taxonomic scope" value="Bacteria"/>
</dbReference>
<keyword evidence="7 9" id="KW-1133">Transmembrane helix</keyword>
<dbReference type="CDD" id="cd06225">
    <property type="entry name" value="HAMP"/>
    <property type="match status" value="1"/>
</dbReference>
<evidence type="ECO:0000256" key="2">
    <source>
        <dbReference type="ARBA" id="ARBA00022475"/>
    </source>
</evidence>
<dbReference type="EMBL" id="AORV01000046">
    <property type="protein sequence ID" value="EMS70874.1"/>
    <property type="molecule type" value="Genomic_DNA"/>
</dbReference>
<evidence type="ECO:0000256" key="3">
    <source>
        <dbReference type="ARBA" id="ARBA00022553"/>
    </source>
</evidence>
<protein>
    <submittedName>
        <fullName evidence="11">Multi-sensor signal transduction histidine kinase</fullName>
        <ecNumber evidence="11">2.7.13.3</ecNumber>
    </submittedName>
</protein>
<dbReference type="InterPro" id="IPR010559">
    <property type="entry name" value="Sig_transdc_His_kin_internal"/>
</dbReference>
<dbReference type="InterPro" id="IPR050640">
    <property type="entry name" value="Bact_2-comp_sensor_kinase"/>
</dbReference>
<evidence type="ECO:0000259" key="10">
    <source>
        <dbReference type="PROSITE" id="PS50885"/>
    </source>
</evidence>
<keyword evidence="6 11" id="KW-0418">Kinase</keyword>
<reference evidence="11 12" key="1">
    <citation type="journal article" date="2013" name="Genome Announc.">
        <title>Draft Genome Sequence of the Cellulolytic, Mesophilic, Anaerobic Bacterium Clostridium termitidis Strain CT1112 (DSM 5398).</title>
        <authorList>
            <person name="Lal S."/>
            <person name="Ramachandran U."/>
            <person name="Zhang X."/>
            <person name="Munir R."/>
            <person name="Sparling R."/>
            <person name="Levin D.B."/>
        </authorList>
    </citation>
    <scope>NUCLEOTIDE SEQUENCE [LARGE SCALE GENOMIC DNA]</scope>
    <source>
        <strain evidence="11 12">CT1112</strain>
    </source>
</reference>
<dbReference type="Proteomes" id="UP000014155">
    <property type="component" value="Unassembled WGS sequence"/>
</dbReference>
<evidence type="ECO:0000256" key="6">
    <source>
        <dbReference type="ARBA" id="ARBA00022777"/>
    </source>
</evidence>
<dbReference type="PANTHER" id="PTHR34220">
    <property type="entry name" value="SENSOR HISTIDINE KINASE YPDA"/>
    <property type="match status" value="1"/>
</dbReference>
<dbReference type="SMART" id="SM00304">
    <property type="entry name" value="HAMP"/>
    <property type="match status" value="1"/>
</dbReference>
<dbReference type="PANTHER" id="PTHR34220:SF7">
    <property type="entry name" value="SENSOR HISTIDINE KINASE YPDA"/>
    <property type="match status" value="1"/>
</dbReference>
<dbReference type="PATRIC" id="fig|1195236.3.peg.3625"/>
<dbReference type="PROSITE" id="PS50885">
    <property type="entry name" value="HAMP"/>
    <property type="match status" value="1"/>
</dbReference>
<evidence type="ECO:0000256" key="9">
    <source>
        <dbReference type="SAM" id="Phobius"/>
    </source>
</evidence>
<dbReference type="Pfam" id="PF06580">
    <property type="entry name" value="His_kinase"/>
    <property type="match status" value="1"/>
</dbReference>
<keyword evidence="4 11" id="KW-0808">Transferase</keyword>
<dbReference type="InterPro" id="IPR036890">
    <property type="entry name" value="HATPase_C_sf"/>
</dbReference>
<evidence type="ECO:0000256" key="8">
    <source>
        <dbReference type="ARBA" id="ARBA00023136"/>
    </source>
</evidence>
<dbReference type="InterPro" id="IPR003660">
    <property type="entry name" value="HAMP_dom"/>
</dbReference>
<accession>S0FP36</accession>
<keyword evidence="12" id="KW-1185">Reference proteome</keyword>
<evidence type="ECO:0000313" key="11">
    <source>
        <dbReference type="EMBL" id="EMS70874.1"/>
    </source>
</evidence>
<dbReference type="Pfam" id="PF02743">
    <property type="entry name" value="dCache_1"/>
    <property type="match status" value="1"/>
</dbReference>
<organism evidence="11 12">
    <name type="scientific">Ruminiclostridium cellobioparum subsp. termitidis CT1112</name>
    <dbReference type="NCBI Taxonomy" id="1195236"/>
    <lineage>
        <taxon>Bacteria</taxon>
        <taxon>Bacillati</taxon>
        <taxon>Bacillota</taxon>
        <taxon>Clostridia</taxon>
        <taxon>Eubacteriales</taxon>
        <taxon>Oscillospiraceae</taxon>
        <taxon>Ruminiclostridium</taxon>
    </lineage>
</organism>
<feature type="domain" description="HAMP" evidence="10">
    <location>
        <begin position="337"/>
        <end position="389"/>
    </location>
</feature>
<sequence>MSNYVILYHIRMNEKKNTGGLCVRSKRFFSLQYKVLLFSCAIIIIPVIVLGIISFIKSSQILQEKVALSNMNTVKQIGNNIEFIVKNIGDTSLYLIQNEDVRDFLKLRGTEPKEIISKKKIKIETDMMQLMASKTFVDSIYIKGFNSFELNTTGVRNIIDDETIEKAAGLRGGTMWYLNKVINYNDKSTNVFSMIRIVNDISNVSNKLAILKIDMQENAFYNIYKDKIIGKNDDFFIINEAGIIVSATNPGKIGQKFNYKDYGGRSFDASEGYFEYLSTGKDCLVTYYTIDSLGWKVLNIVPTKELLKENMATQGAILAAMLISFSICLVLAILFSKKILRRIKLLNKMMVKLEHEDFEVFIEPKGNDEVTLLSRSFNKMAAKLKELIQKVYSVQLKQREAELRALQAQINPHFLYNTLDNIYWMGRMEKAFETCTLVEALSKLFRLSLNSGNEITTVRSEIEHVKNYIVIQQARYRNMINFTLDIDPEVLDCVTLKLVLQPLIENSIVHGIEQKGETGQIDIVIKHEYENLIFIVSDNGYGVDLDEIRKLLNESSSNNKGLAIKNVNDRIKLYFGENYGLEFFNRKSGTTVIVIQPFSRGSVDND</sequence>
<feature type="transmembrane region" description="Helical" evidence="9">
    <location>
        <begin position="35"/>
        <end position="56"/>
    </location>
</feature>
<dbReference type="GO" id="GO:0005886">
    <property type="term" value="C:plasma membrane"/>
    <property type="evidence" value="ECO:0007669"/>
    <property type="project" value="UniProtKB-SubCell"/>
</dbReference>
<evidence type="ECO:0000313" key="12">
    <source>
        <dbReference type="Proteomes" id="UP000014155"/>
    </source>
</evidence>
<dbReference type="AlphaFoldDB" id="S0FP36"/>
<gene>
    <name evidence="11" type="ORF">CTER_3402</name>
</gene>
<dbReference type="EC" id="2.7.13.3" evidence="11"/>
<dbReference type="Pfam" id="PF00672">
    <property type="entry name" value="HAMP"/>
    <property type="match status" value="1"/>
</dbReference>
<dbReference type="SMART" id="SM00387">
    <property type="entry name" value="HATPase_c"/>
    <property type="match status" value="1"/>
</dbReference>
<keyword evidence="8 9" id="KW-0472">Membrane</keyword>
<dbReference type="Gene3D" id="3.30.450.20">
    <property type="entry name" value="PAS domain"/>
    <property type="match status" value="1"/>
</dbReference>
<dbReference type="GO" id="GO:0000155">
    <property type="term" value="F:phosphorelay sensor kinase activity"/>
    <property type="evidence" value="ECO:0007669"/>
    <property type="project" value="InterPro"/>
</dbReference>
<dbReference type="InterPro" id="IPR003594">
    <property type="entry name" value="HATPase_dom"/>
</dbReference>
<dbReference type="Gene3D" id="3.30.565.10">
    <property type="entry name" value="Histidine kinase-like ATPase, C-terminal domain"/>
    <property type="match status" value="1"/>
</dbReference>
<dbReference type="InterPro" id="IPR033479">
    <property type="entry name" value="dCache_1"/>
</dbReference>
<proteinExistence type="predicted"/>
<evidence type="ECO:0000256" key="4">
    <source>
        <dbReference type="ARBA" id="ARBA00022679"/>
    </source>
</evidence>
<keyword evidence="5 9" id="KW-0812">Transmembrane</keyword>
<dbReference type="SUPFAM" id="SSF55874">
    <property type="entry name" value="ATPase domain of HSP90 chaperone/DNA topoisomerase II/histidine kinase"/>
    <property type="match status" value="1"/>
</dbReference>
<dbReference type="CDD" id="cd12912">
    <property type="entry name" value="PDC2_MCP_like"/>
    <property type="match status" value="1"/>
</dbReference>
<dbReference type="Pfam" id="PF02518">
    <property type="entry name" value="HATPase_c"/>
    <property type="match status" value="1"/>
</dbReference>